<reference evidence="1" key="1">
    <citation type="journal article" date="2023" name="GigaByte">
        <title>Genome assembly of the bearded iris, Iris pallida Lam.</title>
        <authorList>
            <person name="Bruccoleri R.E."/>
            <person name="Oakeley E.J."/>
            <person name="Faust A.M.E."/>
            <person name="Altorfer M."/>
            <person name="Dessus-Babus S."/>
            <person name="Burckhardt D."/>
            <person name="Oertli M."/>
            <person name="Naumann U."/>
            <person name="Petersen F."/>
            <person name="Wong J."/>
        </authorList>
    </citation>
    <scope>NUCLEOTIDE SEQUENCE</scope>
    <source>
        <strain evidence="1">GSM-AAB239-AS_SAM_17_03QT</strain>
    </source>
</reference>
<organism evidence="1 2">
    <name type="scientific">Iris pallida</name>
    <name type="common">Sweet iris</name>
    <dbReference type="NCBI Taxonomy" id="29817"/>
    <lineage>
        <taxon>Eukaryota</taxon>
        <taxon>Viridiplantae</taxon>
        <taxon>Streptophyta</taxon>
        <taxon>Embryophyta</taxon>
        <taxon>Tracheophyta</taxon>
        <taxon>Spermatophyta</taxon>
        <taxon>Magnoliopsida</taxon>
        <taxon>Liliopsida</taxon>
        <taxon>Asparagales</taxon>
        <taxon>Iridaceae</taxon>
        <taxon>Iridoideae</taxon>
        <taxon>Irideae</taxon>
        <taxon>Iris</taxon>
    </lineage>
</organism>
<dbReference type="AlphaFoldDB" id="A0AAX6F462"/>
<accession>A0AAX6F462</accession>
<dbReference type="EMBL" id="JANAVB010032019">
    <property type="protein sequence ID" value="KAJ6810958.1"/>
    <property type="molecule type" value="Genomic_DNA"/>
</dbReference>
<reference evidence="1" key="2">
    <citation type="submission" date="2023-04" db="EMBL/GenBank/DDBJ databases">
        <authorList>
            <person name="Bruccoleri R.E."/>
            <person name="Oakeley E.J."/>
            <person name="Faust A.-M."/>
            <person name="Dessus-Babus S."/>
            <person name="Altorfer M."/>
            <person name="Burckhardt D."/>
            <person name="Oertli M."/>
            <person name="Naumann U."/>
            <person name="Petersen F."/>
            <person name="Wong J."/>
        </authorList>
    </citation>
    <scope>NUCLEOTIDE SEQUENCE</scope>
    <source>
        <strain evidence="1">GSM-AAB239-AS_SAM_17_03QT</strain>
        <tissue evidence="1">Leaf</tissue>
    </source>
</reference>
<keyword evidence="2" id="KW-1185">Reference proteome</keyword>
<evidence type="ECO:0000313" key="2">
    <source>
        <dbReference type="Proteomes" id="UP001140949"/>
    </source>
</evidence>
<comment type="caution">
    <text evidence="1">The sequence shown here is derived from an EMBL/GenBank/DDBJ whole genome shotgun (WGS) entry which is preliminary data.</text>
</comment>
<gene>
    <name evidence="1" type="ORF">M6B38_156215</name>
</gene>
<dbReference type="Proteomes" id="UP001140949">
    <property type="component" value="Unassembled WGS sequence"/>
</dbReference>
<evidence type="ECO:0000313" key="1">
    <source>
        <dbReference type="EMBL" id="KAJ6810958.1"/>
    </source>
</evidence>
<sequence length="60" mass="6573">MVIPFSAGFSANAWLQSAAIPSFLREFSFRAVHLSLDDLSIDFFFCDCVIGFVSTYGSIG</sequence>
<proteinExistence type="predicted"/>
<protein>
    <submittedName>
        <fullName evidence="1">Uncharacterized protein</fullName>
    </submittedName>
</protein>
<name>A0AAX6F462_IRIPA</name>